<comment type="caution">
    <text evidence="8">The sequence shown here is derived from an EMBL/GenBank/DDBJ whole genome shotgun (WGS) entry which is preliminary data.</text>
</comment>
<dbReference type="PANTHER" id="PTHR27002">
    <property type="entry name" value="RECEPTOR-LIKE SERINE/THREONINE-PROTEIN KINASE SD1-8"/>
    <property type="match status" value="1"/>
</dbReference>
<keyword evidence="7" id="KW-0812">Transmembrane</keyword>
<evidence type="ECO:0000256" key="7">
    <source>
        <dbReference type="SAM" id="Phobius"/>
    </source>
</evidence>
<feature type="compositionally biased region" description="Acidic residues" evidence="6">
    <location>
        <begin position="87"/>
        <end position="106"/>
    </location>
</feature>
<feature type="transmembrane region" description="Helical" evidence="7">
    <location>
        <begin position="181"/>
        <end position="203"/>
    </location>
</feature>
<feature type="region of interest" description="Disordered" evidence="6">
    <location>
        <begin position="152"/>
        <end position="173"/>
    </location>
</feature>
<keyword evidence="1" id="KW-0723">Serine/threonine-protein kinase</keyword>
<reference evidence="8" key="1">
    <citation type="submission" date="2019-12" db="EMBL/GenBank/DDBJ databases">
        <title>Genome sequencing and annotation of Brassica cretica.</title>
        <authorList>
            <person name="Studholme D.J."/>
            <person name="Sarris P.F."/>
        </authorList>
    </citation>
    <scope>NUCLEOTIDE SEQUENCE</scope>
    <source>
        <strain evidence="8">PFS-102/07</strain>
        <tissue evidence="8">Leaf</tissue>
    </source>
</reference>
<evidence type="ECO:0008006" key="9">
    <source>
        <dbReference type="Google" id="ProtNLM"/>
    </source>
</evidence>
<dbReference type="EMBL" id="QGKY02000246">
    <property type="protein sequence ID" value="KAF2583910.1"/>
    <property type="molecule type" value="Genomic_DNA"/>
</dbReference>
<dbReference type="Gene3D" id="3.30.200.20">
    <property type="entry name" value="Phosphorylase Kinase, domain 1"/>
    <property type="match status" value="1"/>
</dbReference>
<dbReference type="GO" id="GO:0004674">
    <property type="term" value="F:protein serine/threonine kinase activity"/>
    <property type="evidence" value="ECO:0007669"/>
    <property type="project" value="UniProtKB-KW"/>
</dbReference>
<protein>
    <recommendedName>
        <fullName evidence="9">Gnk2-homologous domain-containing protein</fullName>
    </recommendedName>
</protein>
<keyword evidence="7" id="KW-1133">Transmembrane helix</keyword>
<keyword evidence="7" id="KW-0472">Membrane</keyword>
<evidence type="ECO:0000313" key="8">
    <source>
        <dbReference type="EMBL" id="KAF2583910.1"/>
    </source>
</evidence>
<keyword evidence="3" id="KW-0547">Nucleotide-binding</keyword>
<sequence>MMKNTNQETPVMSSSTFVFLFLFSFLTSFRTFAQDPRFIEDPMTPPPTDLVDQLCHEIDEEAPPPAIVLPPASGPLSNSAASVVNTVEEEEGDNETDEEASDDDSDKDCLDCLSRIINQLPTDSIGGRVMVPSCFSRFELYLFYNEAAADRTPQPQLDSAPPPPPISIPSPRPGESGNSTVIVIAVVVPITVIFLLLVAVLIFRSKRKTTAYETEPLAVVSTDGDDIATAGSLQFDFKAIEAATDKFSQENKLGQGGFGQVYKVLIHCLQLVDPSFQDDYQTKEITRCIHIALLCVQEEARPTMSAVVQMLTTSSIALAKPRPPGFFFRSRDEKVEKVGPSTHTSALCSVDDASITSVAPR</sequence>
<dbReference type="GO" id="GO:0005524">
    <property type="term" value="F:ATP binding"/>
    <property type="evidence" value="ECO:0007669"/>
    <property type="project" value="UniProtKB-KW"/>
</dbReference>
<dbReference type="PANTHER" id="PTHR27002:SF1004">
    <property type="entry name" value="(RAPE) HYPOTHETICAL PROTEIN"/>
    <property type="match status" value="1"/>
</dbReference>
<dbReference type="InterPro" id="IPR038408">
    <property type="entry name" value="GNK2_sf"/>
</dbReference>
<dbReference type="GO" id="GO:0005886">
    <property type="term" value="C:plasma membrane"/>
    <property type="evidence" value="ECO:0007669"/>
    <property type="project" value="TreeGrafter"/>
</dbReference>
<accession>A0A8S9JN14</accession>
<gene>
    <name evidence="8" type="ORF">F2Q70_00034930</name>
</gene>
<keyword evidence="2" id="KW-0808">Transferase</keyword>
<keyword evidence="4" id="KW-0418">Kinase</keyword>
<dbReference type="InterPro" id="IPR011009">
    <property type="entry name" value="Kinase-like_dom_sf"/>
</dbReference>
<keyword evidence="5" id="KW-0067">ATP-binding</keyword>
<evidence type="ECO:0000256" key="5">
    <source>
        <dbReference type="ARBA" id="ARBA00022840"/>
    </source>
</evidence>
<feature type="compositionally biased region" description="Pro residues" evidence="6">
    <location>
        <begin position="160"/>
        <end position="172"/>
    </location>
</feature>
<evidence type="ECO:0000256" key="4">
    <source>
        <dbReference type="ARBA" id="ARBA00022777"/>
    </source>
</evidence>
<evidence type="ECO:0000256" key="3">
    <source>
        <dbReference type="ARBA" id="ARBA00022741"/>
    </source>
</evidence>
<dbReference type="GO" id="GO:0042742">
    <property type="term" value="P:defense response to bacterium"/>
    <property type="evidence" value="ECO:0007669"/>
    <property type="project" value="TreeGrafter"/>
</dbReference>
<name>A0A8S9JN14_BRACR</name>
<feature type="region of interest" description="Disordered" evidence="6">
    <location>
        <begin position="70"/>
        <end position="107"/>
    </location>
</feature>
<dbReference type="SUPFAM" id="SSF56112">
    <property type="entry name" value="Protein kinase-like (PK-like)"/>
    <property type="match status" value="1"/>
</dbReference>
<evidence type="ECO:0000256" key="1">
    <source>
        <dbReference type="ARBA" id="ARBA00022527"/>
    </source>
</evidence>
<dbReference type="Gene3D" id="3.30.430.20">
    <property type="entry name" value="Gnk2 domain, C-X8-C-X2-C motif"/>
    <property type="match status" value="1"/>
</dbReference>
<evidence type="ECO:0000256" key="6">
    <source>
        <dbReference type="SAM" id="MobiDB-lite"/>
    </source>
</evidence>
<organism evidence="8">
    <name type="scientific">Brassica cretica</name>
    <name type="common">Mustard</name>
    <dbReference type="NCBI Taxonomy" id="69181"/>
    <lineage>
        <taxon>Eukaryota</taxon>
        <taxon>Viridiplantae</taxon>
        <taxon>Streptophyta</taxon>
        <taxon>Embryophyta</taxon>
        <taxon>Tracheophyta</taxon>
        <taxon>Spermatophyta</taxon>
        <taxon>Magnoliopsida</taxon>
        <taxon>eudicotyledons</taxon>
        <taxon>Gunneridae</taxon>
        <taxon>Pentapetalae</taxon>
        <taxon>rosids</taxon>
        <taxon>malvids</taxon>
        <taxon>Brassicales</taxon>
        <taxon>Brassicaceae</taxon>
        <taxon>Brassiceae</taxon>
        <taxon>Brassica</taxon>
    </lineage>
</organism>
<proteinExistence type="predicted"/>
<evidence type="ECO:0000256" key="2">
    <source>
        <dbReference type="ARBA" id="ARBA00022679"/>
    </source>
</evidence>
<dbReference type="AlphaFoldDB" id="A0A8S9JN14"/>